<gene>
    <name evidence="1" type="ORF">EJ997_07560</name>
</gene>
<dbReference type="SUPFAM" id="SSF56784">
    <property type="entry name" value="HAD-like"/>
    <property type="match status" value="1"/>
</dbReference>
<dbReference type="Pfam" id="PF08282">
    <property type="entry name" value="Hydrolase_3"/>
    <property type="match status" value="1"/>
</dbReference>
<dbReference type="KEGG" id="flh:EJ997_07560"/>
<reference evidence="1 2" key="1">
    <citation type="submission" date="2018-12" db="EMBL/GenBank/DDBJ databases">
        <title>Complete genome sequence of Flaviflexus sp. H23T48.</title>
        <authorList>
            <person name="Bae J.-W."/>
            <person name="Lee J.-Y."/>
        </authorList>
    </citation>
    <scope>NUCLEOTIDE SEQUENCE [LARGE SCALE GENOMIC DNA]</scope>
    <source>
        <strain evidence="1 2">H23T48</strain>
    </source>
</reference>
<sequence>MMKSETPVLDLDNLPWPADQPKHFVFDVDGTLTDEHSITHQPTVDALQAAHAAGYPITVATGRLLQAGVRLLERAGIEGWVIANCGSIVWDGQSIVHAYPMPTEQLERFIELGRSIGVVPAVYFVDDIVMDMGDFDIDAGDMNLLNVALNANEGRPIRQLDLETADLRHATKVQFGGDSRILDQHQERILEEFPEAVRGHAFALELTPMASRSGPGSKLP</sequence>
<name>A0A3Q9G243_9ACTO</name>
<evidence type="ECO:0000313" key="1">
    <source>
        <dbReference type="EMBL" id="AZQ77211.1"/>
    </source>
</evidence>
<dbReference type="OrthoDB" id="3267446at2"/>
<dbReference type="GO" id="GO:0016791">
    <property type="term" value="F:phosphatase activity"/>
    <property type="evidence" value="ECO:0007669"/>
    <property type="project" value="TreeGrafter"/>
</dbReference>
<dbReference type="AlphaFoldDB" id="A0A3Q9G243"/>
<dbReference type="GO" id="GO:0005829">
    <property type="term" value="C:cytosol"/>
    <property type="evidence" value="ECO:0007669"/>
    <property type="project" value="TreeGrafter"/>
</dbReference>
<organism evidence="1 2">
    <name type="scientific">Flaviflexus ciconiae</name>
    <dbReference type="NCBI Taxonomy" id="2496867"/>
    <lineage>
        <taxon>Bacteria</taxon>
        <taxon>Bacillati</taxon>
        <taxon>Actinomycetota</taxon>
        <taxon>Actinomycetes</taxon>
        <taxon>Actinomycetales</taxon>
        <taxon>Actinomycetaceae</taxon>
        <taxon>Flaviflexus</taxon>
    </lineage>
</organism>
<dbReference type="GO" id="GO:0000287">
    <property type="term" value="F:magnesium ion binding"/>
    <property type="evidence" value="ECO:0007669"/>
    <property type="project" value="TreeGrafter"/>
</dbReference>
<dbReference type="NCBIfam" id="TIGR01484">
    <property type="entry name" value="HAD-SF-IIB"/>
    <property type="match status" value="1"/>
</dbReference>
<dbReference type="InterPro" id="IPR036412">
    <property type="entry name" value="HAD-like_sf"/>
</dbReference>
<dbReference type="InterPro" id="IPR006379">
    <property type="entry name" value="HAD-SF_hydro_IIB"/>
</dbReference>
<evidence type="ECO:0000313" key="2">
    <source>
        <dbReference type="Proteomes" id="UP000280344"/>
    </source>
</evidence>
<dbReference type="Proteomes" id="UP000280344">
    <property type="component" value="Chromosome"/>
</dbReference>
<dbReference type="Gene3D" id="3.40.50.1000">
    <property type="entry name" value="HAD superfamily/HAD-like"/>
    <property type="match status" value="1"/>
</dbReference>
<dbReference type="InterPro" id="IPR023214">
    <property type="entry name" value="HAD_sf"/>
</dbReference>
<dbReference type="EMBL" id="CP034593">
    <property type="protein sequence ID" value="AZQ77211.1"/>
    <property type="molecule type" value="Genomic_DNA"/>
</dbReference>
<protein>
    <submittedName>
        <fullName evidence="1">HAD family phosphatase</fullName>
    </submittedName>
</protein>
<keyword evidence="2" id="KW-1185">Reference proteome</keyword>
<dbReference type="PANTHER" id="PTHR10000:SF8">
    <property type="entry name" value="HAD SUPERFAMILY HYDROLASE-LIKE, TYPE 3"/>
    <property type="match status" value="1"/>
</dbReference>
<proteinExistence type="predicted"/>
<dbReference type="PANTHER" id="PTHR10000">
    <property type="entry name" value="PHOSPHOSERINE PHOSPHATASE"/>
    <property type="match status" value="1"/>
</dbReference>
<accession>A0A3Q9G243</accession>